<evidence type="ECO:0000256" key="3">
    <source>
        <dbReference type="ARBA" id="ARBA00022730"/>
    </source>
</evidence>
<dbReference type="GO" id="GO:0019843">
    <property type="term" value="F:rRNA binding"/>
    <property type="evidence" value="ECO:0007669"/>
    <property type="project" value="UniProtKB-KW"/>
</dbReference>
<dbReference type="InterPro" id="IPR001569">
    <property type="entry name" value="Ribosomal_eL37"/>
</dbReference>
<evidence type="ECO:0000256" key="5">
    <source>
        <dbReference type="ARBA" id="ARBA00022833"/>
    </source>
</evidence>
<keyword evidence="2" id="KW-0479">Metal-binding</keyword>
<dbReference type="GeneID" id="8854657"/>
<dbReference type="AlphaFoldDB" id="D2VRI5"/>
<evidence type="ECO:0000256" key="2">
    <source>
        <dbReference type="ARBA" id="ARBA00022723"/>
    </source>
</evidence>
<dbReference type="Proteomes" id="UP000006671">
    <property type="component" value="Unassembled WGS sequence"/>
</dbReference>
<comment type="similarity">
    <text evidence="1">Belongs to the eukaryotic ribosomal protein eL37 family.</text>
</comment>
<gene>
    <name evidence="9" type="ORF">NAEGRDRAFT_82733</name>
</gene>
<dbReference type="VEuPathDB" id="AmoebaDB:NAEGRDRAFT_82733"/>
<dbReference type="GO" id="GO:0003735">
    <property type="term" value="F:structural constituent of ribosome"/>
    <property type="evidence" value="ECO:0007669"/>
    <property type="project" value="InterPro"/>
</dbReference>
<dbReference type="PANTHER" id="PTHR10768:SF0">
    <property type="entry name" value="RIBOSOMAL PROTEIN L37"/>
    <property type="match status" value="1"/>
</dbReference>
<dbReference type="PANTHER" id="PTHR10768">
    <property type="entry name" value="60S RIBOSOMAL PROTEIN L37"/>
    <property type="match status" value="1"/>
</dbReference>
<dbReference type="FunFam" id="2.20.25.30:FF:000001">
    <property type="entry name" value="Ribosomal protein L37"/>
    <property type="match status" value="1"/>
</dbReference>
<evidence type="ECO:0000256" key="4">
    <source>
        <dbReference type="ARBA" id="ARBA00022771"/>
    </source>
</evidence>
<dbReference type="InterPro" id="IPR011331">
    <property type="entry name" value="Ribosomal_eL37/eL43"/>
</dbReference>
<dbReference type="STRING" id="5762.D2VRI5"/>
<sequence length="93" mass="10745">MTKGTQSFGLRHTKTHGMCPRCDRRSYHIQKKTCASCGFPSPKIRKYQWAYKAIRRNTTGTGRCRYLKLALRRERNGWKVGSTPKAAVNNKQN</sequence>
<keyword evidence="4" id="KW-0863">Zinc-finger</keyword>
<protein>
    <submittedName>
        <fullName evidence="9">Predicted protein</fullName>
    </submittedName>
</protein>
<dbReference type="InParanoid" id="D2VRI5"/>
<dbReference type="GO" id="GO:0006412">
    <property type="term" value="P:translation"/>
    <property type="evidence" value="ECO:0007669"/>
    <property type="project" value="InterPro"/>
</dbReference>
<reference evidence="9 10" key="1">
    <citation type="journal article" date="2010" name="Cell">
        <title>The genome of Naegleria gruberi illuminates early eukaryotic versatility.</title>
        <authorList>
            <person name="Fritz-Laylin L.K."/>
            <person name="Prochnik S.E."/>
            <person name="Ginger M.L."/>
            <person name="Dacks J.B."/>
            <person name="Carpenter M.L."/>
            <person name="Field M.C."/>
            <person name="Kuo A."/>
            <person name="Paredez A."/>
            <person name="Chapman J."/>
            <person name="Pham J."/>
            <person name="Shu S."/>
            <person name="Neupane R."/>
            <person name="Cipriano M."/>
            <person name="Mancuso J."/>
            <person name="Tu H."/>
            <person name="Salamov A."/>
            <person name="Lindquist E."/>
            <person name="Shapiro H."/>
            <person name="Lucas S."/>
            <person name="Grigoriev I.V."/>
            <person name="Cande W.Z."/>
            <person name="Fulton C."/>
            <person name="Rokhsar D.S."/>
            <person name="Dawson S.C."/>
        </authorList>
    </citation>
    <scope>NUCLEOTIDE SEQUENCE [LARGE SCALE GENOMIC DNA]</scope>
    <source>
        <strain evidence="9 10">NEG-M</strain>
    </source>
</reference>
<organism evidence="10">
    <name type="scientific">Naegleria gruberi</name>
    <name type="common">Amoeba</name>
    <dbReference type="NCBI Taxonomy" id="5762"/>
    <lineage>
        <taxon>Eukaryota</taxon>
        <taxon>Discoba</taxon>
        <taxon>Heterolobosea</taxon>
        <taxon>Tetramitia</taxon>
        <taxon>Eutetramitia</taxon>
        <taxon>Vahlkampfiidae</taxon>
        <taxon>Naegleria</taxon>
    </lineage>
</organism>
<dbReference type="OMA" id="RMAYLKH"/>
<evidence type="ECO:0000256" key="1">
    <source>
        <dbReference type="ARBA" id="ARBA00009805"/>
    </source>
</evidence>
<dbReference type="KEGG" id="ngr:NAEGRDRAFT_82733"/>
<dbReference type="eggNOG" id="KOG3475">
    <property type="taxonomic scope" value="Eukaryota"/>
</dbReference>
<dbReference type="FunCoup" id="D2VRI5">
    <property type="interactions" value="191"/>
</dbReference>
<evidence type="ECO:0000256" key="7">
    <source>
        <dbReference type="ARBA" id="ARBA00022980"/>
    </source>
</evidence>
<dbReference type="GO" id="GO:0022625">
    <property type="term" value="C:cytosolic large ribosomal subunit"/>
    <property type="evidence" value="ECO:0007669"/>
    <property type="project" value="TreeGrafter"/>
</dbReference>
<evidence type="ECO:0000313" key="9">
    <source>
        <dbReference type="EMBL" id="EFC40681.1"/>
    </source>
</evidence>
<evidence type="ECO:0000256" key="8">
    <source>
        <dbReference type="ARBA" id="ARBA00023274"/>
    </source>
</evidence>
<dbReference type="InterPro" id="IPR011332">
    <property type="entry name" value="Ribosomal_zn-bd"/>
</dbReference>
<dbReference type="OrthoDB" id="10259236at2759"/>
<keyword evidence="8" id="KW-0687">Ribonucleoprotein</keyword>
<keyword evidence="10" id="KW-1185">Reference proteome</keyword>
<dbReference type="SUPFAM" id="SSF57829">
    <property type="entry name" value="Zn-binding ribosomal proteins"/>
    <property type="match status" value="1"/>
</dbReference>
<dbReference type="EMBL" id="GG738891">
    <property type="protein sequence ID" value="EFC40681.1"/>
    <property type="molecule type" value="Genomic_DNA"/>
</dbReference>
<accession>D2VRI5</accession>
<name>D2VRI5_NAEGR</name>
<evidence type="ECO:0000256" key="6">
    <source>
        <dbReference type="ARBA" id="ARBA00022884"/>
    </source>
</evidence>
<keyword evidence="6" id="KW-0694">RNA-binding</keyword>
<evidence type="ECO:0000313" key="10">
    <source>
        <dbReference type="Proteomes" id="UP000006671"/>
    </source>
</evidence>
<keyword evidence="7" id="KW-0689">Ribosomal protein</keyword>
<dbReference type="Gene3D" id="2.20.25.30">
    <property type="match status" value="1"/>
</dbReference>
<dbReference type="RefSeq" id="XP_002673425.1">
    <property type="nucleotide sequence ID" value="XM_002673379.1"/>
</dbReference>
<dbReference type="Pfam" id="PF01907">
    <property type="entry name" value="Ribosomal_L37e"/>
    <property type="match status" value="1"/>
</dbReference>
<dbReference type="GO" id="GO:0008270">
    <property type="term" value="F:zinc ion binding"/>
    <property type="evidence" value="ECO:0007669"/>
    <property type="project" value="UniProtKB-KW"/>
</dbReference>
<proteinExistence type="inferred from homology"/>
<keyword evidence="3" id="KW-0699">rRNA-binding</keyword>
<keyword evidence="5" id="KW-0862">Zinc</keyword>